<keyword evidence="2" id="KW-1003">Cell membrane</keyword>
<dbReference type="InterPro" id="IPR001123">
    <property type="entry name" value="LeuE-type"/>
</dbReference>
<evidence type="ECO:0000256" key="6">
    <source>
        <dbReference type="SAM" id="Phobius"/>
    </source>
</evidence>
<evidence type="ECO:0000256" key="4">
    <source>
        <dbReference type="ARBA" id="ARBA00022989"/>
    </source>
</evidence>
<accession>A0A1S1MXB7</accession>
<dbReference type="GO" id="GO:0015171">
    <property type="term" value="F:amino acid transmembrane transporter activity"/>
    <property type="evidence" value="ECO:0007669"/>
    <property type="project" value="TreeGrafter"/>
</dbReference>
<feature type="transmembrane region" description="Helical" evidence="6">
    <location>
        <begin position="72"/>
        <end position="91"/>
    </location>
</feature>
<evidence type="ECO:0000256" key="2">
    <source>
        <dbReference type="ARBA" id="ARBA00022475"/>
    </source>
</evidence>
<dbReference type="RefSeq" id="WP_070983537.1">
    <property type="nucleotide sequence ID" value="NZ_MKJU01000008.1"/>
</dbReference>
<dbReference type="EMBL" id="MKJU01000008">
    <property type="protein sequence ID" value="OHU92407.1"/>
    <property type="molecule type" value="Genomic_DNA"/>
</dbReference>
<gene>
    <name evidence="7" type="ORF">BET10_05660</name>
</gene>
<dbReference type="STRING" id="1859457.BET10_05660"/>
<keyword evidence="8" id="KW-1185">Reference proteome</keyword>
<keyword evidence="4 6" id="KW-1133">Transmembrane helix</keyword>
<evidence type="ECO:0000313" key="7">
    <source>
        <dbReference type="EMBL" id="OHU92407.1"/>
    </source>
</evidence>
<dbReference type="OrthoDB" id="9812084at2"/>
<keyword evidence="3 6" id="KW-0812">Transmembrane</keyword>
<evidence type="ECO:0000256" key="5">
    <source>
        <dbReference type="ARBA" id="ARBA00023136"/>
    </source>
</evidence>
<feature type="transmembrane region" description="Helical" evidence="6">
    <location>
        <begin position="38"/>
        <end position="60"/>
    </location>
</feature>
<organism evidence="7 8">
    <name type="scientific">Pseudoalteromonas amylolytica</name>
    <dbReference type="NCBI Taxonomy" id="1859457"/>
    <lineage>
        <taxon>Bacteria</taxon>
        <taxon>Pseudomonadati</taxon>
        <taxon>Pseudomonadota</taxon>
        <taxon>Gammaproteobacteria</taxon>
        <taxon>Alteromonadales</taxon>
        <taxon>Pseudoalteromonadaceae</taxon>
        <taxon>Pseudoalteromonas</taxon>
    </lineage>
</organism>
<feature type="transmembrane region" description="Helical" evidence="6">
    <location>
        <begin position="140"/>
        <end position="166"/>
    </location>
</feature>
<dbReference type="AlphaFoldDB" id="A0A1S1MXB7"/>
<dbReference type="Proteomes" id="UP000179786">
    <property type="component" value="Unassembled WGS sequence"/>
</dbReference>
<comment type="caution">
    <text evidence="7">The sequence shown here is derived from an EMBL/GenBank/DDBJ whole genome shotgun (WGS) entry which is preliminary data.</text>
</comment>
<sequence>MHDALFSLLFMTLLLFGSPGPAPISLLASGANFGYKRNLPFLAGILTGLSLAMVLVNIGLSQLLASSPRLSSLLSFVCVGYLVYLAYKLYFQDTQQPKKSLIPSFSQGVLLNLINPKAYASLITLFSQFEIHTEQKAQSIVITALICIALVSVIDGLWLLAGAKLGNIFKSRQHIKRLNGLCSVAILVVASVLISH</sequence>
<evidence type="ECO:0000256" key="3">
    <source>
        <dbReference type="ARBA" id="ARBA00022692"/>
    </source>
</evidence>
<protein>
    <recommendedName>
        <fullName evidence="9">Threonine transporter RhtB</fullName>
    </recommendedName>
</protein>
<evidence type="ECO:0000256" key="1">
    <source>
        <dbReference type="ARBA" id="ARBA00004651"/>
    </source>
</evidence>
<evidence type="ECO:0008006" key="9">
    <source>
        <dbReference type="Google" id="ProtNLM"/>
    </source>
</evidence>
<comment type="subcellular location">
    <subcellularLocation>
        <location evidence="1">Cell membrane</location>
        <topology evidence="1">Multi-pass membrane protein</topology>
    </subcellularLocation>
</comment>
<dbReference type="PANTHER" id="PTHR30086">
    <property type="entry name" value="ARGININE EXPORTER PROTEIN ARGO"/>
    <property type="match status" value="1"/>
</dbReference>
<proteinExistence type="predicted"/>
<dbReference type="GO" id="GO:0005886">
    <property type="term" value="C:plasma membrane"/>
    <property type="evidence" value="ECO:0007669"/>
    <property type="project" value="UniProtKB-SubCell"/>
</dbReference>
<evidence type="ECO:0000313" key="8">
    <source>
        <dbReference type="Proteomes" id="UP000179786"/>
    </source>
</evidence>
<dbReference type="PANTHER" id="PTHR30086:SF20">
    <property type="entry name" value="ARGININE EXPORTER PROTEIN ARGO-RELATED"/>
    <property type="match status" value="1"/>
</dbReference>
<dbReference type="Pfam" id="PF01810">
    <property type="entry name" value="LysE"/>
    <property type="match status" value="1"/>
</dbReference>
<keyword evidence="5 6" id="KW-0472">Membrane</keyword>
<name>A0A1S1MXB7_9GAMM</name>
<reference evidence="7 8" key="1">
    <citation type="submission" date="2016-09" db="EMBL/GenBank/DDBJ databases">
        <title>Pseudoalteromonas amylolytica sp. nov., isolated from the surface seawater.</title>
        <authorList>
            <person name="Wu Y.-H."/>
            <person name="Cheng H."/>
            <person name="Jin X.-B."/>
            <person name="Wang C.-S."/>
            <person name="Xu X.-W."/>
        </authorList>
    </citation>
    <scope>NUCLEOTIDE SEQUENCE [LARGE SCALE GENOMIC DNA]</scope>
    <source>
        <strain evidence="7 8">JW1</strain>
    </source>
</reference>
<feature type="transmembrane region" description="Helical" evidence="6">
    <location>
        <begin position="178"/>
        <end position="195"/>
    </location>
</feature>